<dbReference type="Pfam" id="PF23759">
    <property type="entry name" value="GBD_T9SS_assoc"/>
    <property type="match status" value="1"/>
</dbReference>
<dbReference type="InterPro" id="IPR056600">
    <property type="entry name" value="GBD_T9SS_assoc"/>
</dbReference>
<dbReference type="Proteomes" id="UP000298471">
    <property type="component" value="Unassembled WGS sequence"/>
</dbReference>
<dbReference type="AlphaFoldDB" id="A0A4Z0Q2U6"/>
<dbReference type="RefSeq" id="WP_135398025.1">
    <property type="nucleotide sequence ID" value="NZ_SRMB01000005.1"/>
</dbReference>
<name>A0A4Z0Q2U6_9BACT</name>
<evidence type="ECO:0000313" key="4">
    <source>
        <dbReference type="Proteomes" id="UP000298471"/>
    </source>
</evidence>
<gene>
    <name evidence="3" type="ORF">E5K02_22065</name>
</gene>
<sequence length="1181" mass="125858">MKKNYSWCIILLLLCIASRPGQAQQVSGYEFRAQTRTYVPLGSDATRLPAVEADEVIVNDIPLGFTFVMGGRFYTKVAVSSNGWMALSTLPVSDPTPSSEQLVSMGVVNAENIIAPLWADLSGSGGRAFYQTTGTAPNRVFTMEWRDFRWDKQAPQAVVSFQARLYERERTIEFNYRPEAGSVSNTGPLALARAGLNTRDEGRHVLSNLGQAPRPYSYSPGPGTLIKPANGQQYEFLYRPNRYLSCQSPESSSVTRVGRTTARVSWVLGNNWPGGQPRVHYGPLGFVLGSAAEKIAPGLPGDSAQLTDLLPASAYEYFIETDCGAANFPASTRRTSFSTFTPLSNDEASSALWLPVIEVEKQNLFTQGTCLNASASLPANSTCILPTGAVRDVWYVFRATSTSHQILLNAGPGDTHVVELRNGYGSSSRALACGTNTAPLRVNSLVVGAAYFVRVYTLAAPAIFTVGVLPGQLPPPPNDDCSAAQLLTVASGPGALPATPGTVRYATPRSGDGYAACANGNESKDVFYKFVMPSGPAEVLFRPAFEAGVEVLSSCTSGTSLSTNCIVVQAGRLGRLSLAGLPPGATYYLRVYNRNWEIHIPTDARFTIAVNSLAPAPANDECSGAQTLPLTPTGVVGVSGTLLSATSSGLQPPTSECYAAPSSFAPERYTPPSSARDVWYQFTATATTHVLGLNATRHAVVEVVQTTAGSPCASGAVVQRLGCAMARPIGPIIDGATTRPPLPARLLLPNLVVGTTYWVRVFQVTEPTARTPDGEASFDLSLHTWTTPGNDEPQNAQLVALASSLSPCSTRVEFSFDGATPSFTGTTQSEKRDLWFSFVAPPAPAGHTTSRVILRLGENEEHLQDGGMEFRDGPNVNSFVYSSQSWGRALMALRPGDSYSGLTPGKTYYLRLYSSLPNPEPFARMSLCLSVDVNNDPCSALPLPISAGGHCLQPVQGSTYGAGESRLNTGVHALIPNCGPPKGTIRDVWYRVVPATPAFTLHTDDKTITLARLYLPTAGTCDGNMQLISCQSSRAGLAEIRGLGTVLFDNLTVGQPYYLAVSNSDNYYEETGPFTLCAQTALTLPTRPATTQPQLNVWPNPVTAGELLSVQLPADLAVAAQVRVEWLSALGQVLPATGAGELPVGQGQVQVPTAGRAAGLYLLRLWLPDGQPLPVHRIVVQ</sequence>
<evidence type="ECO:0000259" key="2">
    <source>
        <dbReference type="Pfam" id="PF23759"/>
    </source>
</evidence>
<keyword evidence="1" id="KW-0732">Signal</keyword>
<evidence type="ECO:0000313" key="3">
    <source>
        <dbReference type="EMBL" id="TGE23042.1"/>
    </source>
</evidence>
<proteinExistence type="predicted"/>
<feature type="signal peptide" evidence="1">
    <location>
        <begin position="1"/>
        <end position="23"/>
    </location>
</feature>
<keyword evidence="4" id="KW-1185">Reference proteome</keyword>
<accession>A0A4Z0Q2U6</accession>
<organism evidence="3 4">
    <name type="scientific">Hymenobacter metallicola</name>
    <dbReference type="NCBI Taxonomy" id="2563114"/>
    <lineage>
        <taxon>Bacteria</taxon>
        <taxon>Pseudomonadati</taxon>
        <taxon>Bacteroidota</taxon>
        <taxon>Cytophagia</taxon>
        <taxon>Cytophagales</taxon>
        <taxon>Hymenobacteraceae</taxon>
        <taxon>Hymenobacter</taxon>
    </lineage>
</organism>
<feature type="domain" description="T9SS-like galactose binding" evidence="2">
    <location>
        <begin position="478"/>
        <end position="597"/>
    </location>
</feature>
<comment type="caution">
    <text evidence="3">The sequence shown here is derived from an EMBL/GenBank/DDBJ whole genome shotgun (WGS) entry which is preliminary data.</text>
</comment>
<protein>
    <recommendedName>
        <fullName evidence="2">T9SS-like galactose binding domain-containing protein</fullName>
    </recommendedName>
</protein>
<dbReference type="EMBL" id="SRMB01000005">
    <property type="protein sequence ID" value="TGE23042.1"/>
    <property type="molecule type" value="Genomic_DNA"/>
</dbReference>
<dbReference type="OrthoDB" id="860722at2"/>
<reference evidence="3 4" key="1">
    <citation type="submission" date="2019-04" db="EMBL/GenBank/DDBJ databases">
        <authorList>
            <person name="Feng G."/>
            <person name="Zhang J."/>
            <person name="Zhu H."/>
        </authorList>
    </citation>
    <scope>NUCLEOTIDE SEQUENCE [LARGE SCALE GENOMIC DNA]</scope>
    <source>
        <strain evidence="3 4">9PBR-1</strain>
    </source>
</reference>
<feature type="chain" id="PRO_5021441404" description="T9SS-like galactose binding domain-containing protein" evidence="1">
    <location>
        <begin position="24"/>
        <end position="1181"/>
    </location>
</feature>
<evidence type="ECO:0000256" key="1">
    <source>
        <dbReference type="SAM" id="SignalP"/>
    </source>
</evidence>